<name>A0A9D9HTV1_9BACT</name>
<protein>
    <submittedName>
        <fullName evidence="2">DUF3256 family protein</fullName>
    </submittedName>
</protein>
<dbReference type="Pfam" id="PF11644">
    <property type="entry name" value="DUF3256"/>
    <property type="match status" value="1"/>
</dbReference>
<gene>
    <name evidence="2" type="ORF">IAA73_07205</name>
</gene>
<dbReference type="AlphaFoldDB" id="A0A9D9HTV1"/>
<accession>A0A9D9HTV1</accession>
<reference evidence="2" key="2">
    <citation type="journal article" date="2021" name="PeerJ">
        <title>Extensive microbial diversity within the chicken gut microbiome revealed by metagenomics and culture.</title>
        <authorList>
            <person name="Gilroy R."/>
            <person name="Ravi A."/>
            <person name="Getino M."/>
            <person name="Pursley I."/>
            <person name="Horton D.L."/>
            <person name="Alikhan N.F."/>
            <person name="Baker D."/>
            <person name="Gharbi K."/>
            <person name="Hall N."/>
            <person name="Watson M."/>
            <person name="Adriaenssens E.M."/>
            <person name="Foster-Nyarko E."/>
            <person name="Jarju S."/>
            <person name="Secka A."/>
            <person name="Antonio M."/>
            <person name="Oren A."/>
            <person name="Chaudhuri R.R."/>
            <person name="La Ragione R."/>
            <person name="Hildebrand F."/>
            <person name="Pallen M.J."/>
        </authorList>
    </citation>
    <scope>NUCLEOTIDE SEQUENCE</scope>
    <source>
        <strain evidence="2">G3-3990</strain>
    </source>
</reference>
<evidence type="ECO:0000313" key="2">
    <source>
        <dbReference type="EMBL" id="MBO8460101.1"/>
    </source>
</evidence>
<keyword evidence="1" id="KW-0732">Signal</keyword>
<evidence type="ECO:0000256" key="1">
    <source>
        <dbReference type="SAM" id="SignalP"/>
    </source>
</evidence>
<sequence>MKRNICFMMMVLSCLFTLSAQNIDEIYVNMPQSTNPYLDKQDRFELVEYAKVGQLDTVVNLLGGKSTLVTYDPEQQLIVISHTANSLSAYKKISQNDSTYIIGLIETVKAPIASSTVLFYDAQWNLLPYRKPLFESKDFLDISLHNDEKALRELMPAFVSATFSTIADAIDYQNNSIEMLPPDEQKKYKDKMHALSVYFTQLFDKK</sequence>
<feature type="chain" id="PRO_5039440236" evidence="1">
    <location>
        <begin position="23"/>
        <end position="206"/>
    </location>
</feature>
<organism evidence="2 3">
    <name type="scientific">Candidatus Gallipaludibacter merdavium</name>
    <dbReference type="NCBI Taxonomy" id="2840839"/>
    <lineage>
        <taxon>Bacteria</taxon>
        <taxon>Pseudomonadati</taxon>
        <taxon>Bacteroidota</taxon>
        <taxon>Bacteroidia</taxon>
        <taxon>Bacteroidales</taxon>
        <taxon>Candidatus Gallipaludibacter</taxon>
    </lineage>
</organism>
<dbReference type="SUPFAM" id="SSF160925">
    <property type="entry name" value="PG1388-like"/>
    <property type="match status" value="1"/>
</dbReference>
<dbReference type="InterPro" id="IPR021670">
    <property type="entry name" value="DUF3256"/>
</dbReference>
<evidence type="ECO:0000313" key="3">
    <source>
        <dbReference type="Proteomes" id="UP000823641"/>
    </source>
</evidence>
<reference evidence="2" key="1">
    <citation type="submission" date="2020-10" db="EMBL/GenBank/DDBJ databases">
        <authorList>
            <person name="Gilroy R."/>
        </authorList>
    </citation>
    <scope>NUCLEOTIDE SEQUENCE</scope>
    <source>
        <strain evidence="2">G3-3990</strain>
    </source>
</reference>
<dbReference type="Proteomes" id="UP000823641">
    <property type="component" value="Unassembled WGS sequence"/>
</dbReference>
<proteinExistence type="predicted"/>
<feature type="signal peptide" evidence="1">
    <location>
        <begin position="1"/>
        <end position="22"/>
    </location>
</feature>
<comment type="caution">
    <text evidence="2">The sequence shown here is derived from an EMBL/GenBank/DDBJ whole genome shotgun (WGS) entry which is preliminary data.</text>
</comment>
<dbReference type="EMBL" id="JADIMG010000072">
    <property type="protein sequence ID" value="MBO8460101.1"/>
    <property type="molecule type" value="Genomic_DNA"/>
</dbReference>